<dbReference type="Pfam" id="PF15405">
    <property type="entry name" value="PH_5"/>
    <property type="match status" value="1"/>
</dbReference>
<evidence type="ECO:0008006" key="9">
    <source>
        <dbReference type="Google" id="ProtNLM"/>
    </source>
</evidence>
<gene>
    <name evidence="7" type="ORF">BOTBODRAFT_171136</name>
</gene>
<dbReference type="Pfam" id="PF00610">
    <property type="entry name" value="DEP"/>
    <property type="match status" value="1"/>
</dbReference>
<dbReference type="PROSITE" id="PS50219">
    <property type="entry name" value="CNH"/>
    <property type="match status" value="1"/>
</dbReference>
<dbReference type="STRING" id="930990.A0A067MUA6"/>
<evidence type="ECO:0000259" key="4">
    <source>
        <dbReference type="PROSITE" id="PS50003"/>
    </source>
</evidence>
<dbReference type="InterPro" id="IPR011993">
    <property type="entry name" value="PH-like_dom_sf"/>
</dbReference>
<dbReference type="InterPro" id="IPR036388">
    <property type="entry name" value="WH-like_DNA-bd_sf"/>
</dbReference>
<keyword evidence="2" id="KW-0344">Guanine-nucleotide releasing factor</keyword>
<dbReference type="Gene3D" id="1.20.900.10">
    <property type="entry name" value="Dbl homology (DH) domain"/>
    <property type="match status" value="1"/>
</dbReference>
<dbReference type="PANTHER" id="PTHR46572">
    <property type="entry name" value="RHO1 GDP-GTP EXCHANGE PROTEIN 1-RELATED"/>
    <property type="match status" value="1"/>
</dbReference>
<dbReference type="Proteomes" id="UP000027195">
    <property type="component" value="Unassembled WGS sequence"/>
</dbReference>
<feature type="compositionally biased region" description="Low complexity" evidence="3">
    <location>
        <begin position="65"/>
        <end position="79"/>
    </location>
</feature>
<dbReference type="SMART" id="SM00325">
    <property type="entry name" value="RhoGEF"/>
    <property type="match status" value="1"/>
</dbReference>
<feature type="region of interest" description="Disordered" evidence="3">
    <location>
        <begin position="229"/>
        <end position="253"/>
    </location>
</feature>
<dbReference type="Gene3D" id="1.10.10.10">
    <property type="entry name" value="Winged helix-like DNA-binding domain superfamily/Winged helix DNA-binding domain"/>
    <property type="match status" value="1"/>
</dbReference>
<dbReference type="SMART" id="SM00049">
    <property type="entry name" value="DEP"/>
    <property type="match status" value="1"/>
</dbReference>
<feature type="compositionally biased region" description="Low complexity" evidence="3">
    <location>
        <begin position="1443"/>
        <end position="1462"/>
    </location>
</feature>
<protein>
    <recommendedName>
        <fullName evidence="9">CNH-domain-containing protein</fullName>
    </recommendedName>
</protein>
<evidence type="ECO:0000256" key="1">
    <source>
        <dbReference type="ARBA" id="ARBA00022553"/>
    </source>
</evidence>
<dbReference type="GO" id="GO:0035556">
    <property type="term" value="P:intracellular signal transduction"/>
    <property type="evidence" value="ECO:0007669"/>
    <property type="project" value="InterPro"/>
</dbReference>
<feature type="region of interest" description="Disordered" evidence="3">
    <location>
        <begin position="1442"/>
        <end position="1462"/>
    </location>
</feature>
<dbReference type="CDD" id="cd04435">
    <property type="entry name" value="DEP_fRom2"/>
    <property type="match status" value="1"/>
</dbReference>
<dbReference type="CDD" id="cd00160">
    <property type="entry name" value="RhoGEF"/>
    <property type="match status" value="1"/>
</dbReference>
<dbReference type="FunCoup" id="A0A067MUA6">
    <property type="interactions" value="36"/>
</dbReference>
<dbReference type="InterPro" id="IPR000591">
    <property type="entry name" value="DEP_dom"/>
</dbReference>
<feature type="domain" description="CNH" evidence="6">
    <location>
        <begin position="1089"/>
        <end position="1384"/>
    </location>
</feature>
<keyword evidence="8" id="KW-1185">Reference proteome</keyword>
<dbReference type="OrthoDB" id="2272012at2759"/>
<feature type="region of interest" description="Disordered" evidence="3">
    <location>
        <begin position="1"/>
        <end position="167"/>
    </location>
</feature>
<dbReference type="GO" id="GO:0005085">
    <property type="term" value="F:guanyl-nucleotide exchange factor activity"/>
    <property type="evidence" value="ECO:0007669"/>
    <property type="project" value="UniProtKB-KW"/>
</dbReference>
<evidence type="ECO:0000259" key="5">
    <source>
        <dbReference type="PROSITE" id="PS50010"/>
    </source>
</evidence>
<dbReference type="Pfam" id="PF00621">
    <property type="entry name" value="RhoGEF"/>
    <property type="match status" value="1"/>
</dbReference>
<dbReference type="HOGENOM" id="CLU_001251_5_0_1"/>
<dbReference type="SMART" id="SM00233">
    <property type="entry name" value="PH"/>
    <property type="match status" value="1"/>
</dbReference>
<feature type="region of interest" description="Disordered" evidence="3">
    <location>
        <begin position="563"/>
        <end position="582"/>
    </location>
</feature>
<feature type="compositionally biased region" description="Low complexity" evidence="3">
    <location>
        <begin position="87"/>
        <end position="106"/>
    </location>
</feature>
<feature type="compositionally biased region" description="Low complexity" evidence="3">
    <location>
        <begin position="43"/>
        <end position="55"/>
    </location>
</feature>
<dbReference type="InterPro" id="IPR001180">
    <property type="entry name" value="CNH_dom"/>
</dbReference>
<feature type="region of interest" description="Disordered" evidence="3">
    <location>
        <begin position="1389"/>
        <end position="1413"/>
    </location>
</feature>
<dbReference type="PANTHER" id="PTHR46572:SF2">
    <property type="entry name" value="RHO1 GDP-GTP EXCHANGE PROTEIN 1-RELATED"/>
    <property type="match status" value="1"/>
</dbReference>
<feature type="region of interest" description="Disordered" evidence="3">
    <location>
        <begin position="281"/>
        <end position="441"/>
    </location>
</feature>
<evidence type="ECO:0000256" key="2">
    <source>
        <dbReference type="ARBA" id="ARBA00022658"/>
    </source>
</evidence>
<accession>A0A067MUA6</accession>
<evidence type="ECO:0000259" key="6">
    <source>
        <dbReference type="PROSITE" id="PS50219"/>
    </source>
</evidence>
<dbReference type="InterPro" id="IPR052233">
    <property type="entry name" value="Rho-type_GEFs"/>
</dbReference>
<dbReference type="SUPFAM" id="SSF48065">
    <property type="entry name" value="DBL homology domain (DH-domain)"/>
    <property type="match status" value="1"/>
</dbReference>
<dbReference type="Pfam" id="PF00780">
    <property type="entry name" value="CNH"/>
    <property type="match status" value="1"/>
</dbReference>
<feature type="domain" description="DH" evidence="5">
    <location>
        <begin position="707"/>
        <end position="894"/>
    </location>
</feature>
<dbReference type="InterPro" id="IPR035899">
    <property type="entry name" value="DBL_dom_sf"/>
</dbReference>
<feature type="compositionally biased region" description="Polar residues" evidence="3">
    <location>
        <begin position="405"/>
        <end position="414"/>
    </location>
</feature>
<dbReference type="PROSITE" id="PS50010">
    <property type="entry name" value="DH_2"/>
    <property type="match status" value="1"/>
</dbReference>
<dbReference type="InterPro" id="IPR000219">
    <property type="entry name" value="DH_dom"/>
</dbReference>
<keyword evidence="1" id="KW-0597">Phosphoprotein</keyword>
<reference evidence="8" key="1">
    <citation type="journal article" date="2014" name="Proc. Natl. Acad. Sci. U.S.A.">
        <title>Extensive sampling of basidiomycete genomes demonstrates inadequacy of the white-rot/brown-rot paradigm for wood decay fungi.</title>
        <authorList>
            <person name="Riley R."/>
            <person name="Salamov A.A."/>
            <person name="Brown D.W."/>
            <person name="Nagy L.G."/>
            <person name="Floudas D."/>
            <person name="Held B.W."/>
            <person name="Levasseur A."/>
            <person name="Lombard V."/>
            <person name="Morin E."/>
            <person name="Otillar R."/>
            <person name="Lindquist E.A."/>
            <person name="Sun H."/>
            <person name="LaButti K.M."/>
            <person name="Schmutz J."/>
            <person name="Jabbour D."/>
            <person name="Luo H."/>
            <person name="Baker S.E."/>
            <person name="Pisabarro A.G."/>
            <person name="Walton J.D."/>
            <person name="Blanchette R.A."/>
            <person name="Henrissat B."/>
            <person name="Martin F."/>
            <person name="Cullen D."/>
            <person name="Hibbett D.S."/>
            <person name="Grigoriev I.V."/>
        </authorList>
    </citation>
    <scope>NUCLEOTIDE SEQUENCE [LARGE SCALE GENOMIC DNA]</scope>
    <source>
        <strain evidence="8">FD-172 SS1</strain>
    </source>
</reference>
<dbReference type="SMART" id="SM00036">
    <property type="entry name" value="CNH"/>
    <property type="match status" value="1"/>
</dbReference>
<feature type="compositionally biased region" description="Polar residues" evidence="3">
    <location>
        <begin position="1389"/>
        <end position="1398"/>
    </location>
</feature>
<dbReference type="Gene3D" id="2.30.29.30">
    <property type="entry name" value="Pleckstrin-homology domain (PH domain)/Phosphotyrosine-binding domain (PTB)"/>
    <property type="match status" value="1"/>
</dbReference>
<feature type="compositionally biased region" description="Low complexity" evidence="3">
    <location>
        <begin position="567"/>
        <end position="582"/>
    </location>
</feature>
<dbReference type="SUPFAM" id="SSF50729">
    <property type="entry name" value="PH domain-like"/>
    <property type="match status" value="1"/>
</dbReference>
<dbReference type="InterPro" id="IPR041675">
    <property type="entry name" value="PH_5"/>
</dbReference>
<feature type="compositionally biased region" description="Low complexity" evidence="3">
    <location>
        <begin position="229"/>
        <end position="244"/>
    </location>
</feature>
<feature type="compositionally biased region" description="Low complexity" evidence="3">
    <location>
        <begin position="365"/>
        <end position="385"/>
    </location>
</feature>
<feature type="domain" description="PH" evidence="4">
    <location>
        <begin position="929"/>
        <end position="1067"/>
    </location>
</feature>
<feature type="compositionally biased region" description="Polar residues" evidence="3">
    <location>
        <begin position="317"/>
        <end position="329"/>
    </location>
</feature>
<dbReference type="EMBL" id="KL198020">
    <property type="protein sequence ID" value="KDQ19199.1"/>
    <property type="molecule type" value="Genomic_DNA"/>
</dbReference>
<sequence length="1462" mass="162342">MDRRTMEKPLGPRQPDKRSAAYESIFAGRPAAQAPQHQPPTPSSSQLQPAPAAHSHSLRSPSPVPSNAPSVYSSYNSSAQPYDNRRSSSYSSIAPSVASHSSSYYATGPRQPYPPPSPANHQGYYQQQPSQRYTPAVISTPYHQPAPHPASVYGHSAPQPATNGYSQNYVAVSHDPSLESRPYAGMTDAQAYQAEFYLASNSSQQHRSQYSVPSTSEVSTSTLYSRHSISVASSHRSSSLPVSARQQDGGVSRQPSMLSVQIEDGGLGLGDFALNRSTGTAQSIASNPPRTADMHPPPQYAYRTPTTMNSHPVARHNTYTSGESGSRSVLSPPIQPPRPPSLQVDTNFASNSTEFPVQSSPSPPLLSADVTSSSSSRRSIDSVRTMPQAPSTIRERVKASDRTRSLSASATTPQARAVLDNLMSGGSPSAPAGRNSPNPRRTLNVYPALLSRVAEAFRTRITLSEKVKDGLAYKDAFDGREAVDKIAYIIKTTDRNLALLLGRSLDAQKFFHDVTYDHRLRDSPNELYQFRTRLPSPFVSSDEIRDQTVSASVGAAFLSNGTQRSLSDMSSPRASSVSVSTSHSVRSSFATDASTIRPDHSSSGRNTPSHQRPRAASVSEHDVPLPTGVFTLLTDCYSPTCSRDMLCYSIACPRRLEQQARLNIKPQPGLKRSVSRESLGDFIEPGTLWVHSVPQEVVDSVSETEKKRQEAINEVIYTERDFVRDMEYLQNVWIKSLQTSDVIPESRRNDFIVQVFWNIHEIVAVNTRLRDALNKRQKSYAVVETIGDILIEHVPNFSPFLKYGSHQLYGKYEFEKEKGSNPAFAQFVEDTERLPESRKLELNGYLTKPTTRLARYPLLLEVVLKHTPADNPDKVTLPKVIAMVKDFLQKVNIESGKTENRFNLLQLDQQLVFRSGEYVDLRLTDENRELVYKGMLKRRGGNQNENGDLQIFLFDHALLMVKAKNKQEQYKVFRKPIPLELLVATAQEEPASTVRTVPPNRPKTSVTKRNSLNKNPGAPLPMPRSDNKHGFAITFTHLGRKGYTMTLWANTHVARRKWLENIAKQQELMRERSTIFETVTLNEGFFSGVNKVNCAAPFSDGKKIAYGCDDGVYFSELSENNRDPFKVLALPDVTQVDILEVYQLMIVLSERSVLTFPLDSLDPMDPTAGLKRARRVASHTSFFKAGTCLGRMLVCIVKASALSSTIKTLEPIDQSYRTKHKPTIKKFLQGGNETLRIFKEFYIPTESSSIHFLKTKLCVGCTKGFEIVDLETLDTQGLLDPADTSLDFVQRRENIRPVAIYRIESEFLLCYDEFAFFVNKSGWRARPGWIVYWEGTPTTFALHYPYVLAIDQTFIEVRHVDSGQLVQVLAGRNLRCLFADTPPSAMNTSHGYGSQFSPYSPRASPEYGRSSFGSMMPRSHARDEILLASDDRVLAVRLAAGGASPTLDSSSSSRDSATTLVS</sequence>
<evidence type="ECO:0000313" key="8">
    <source>
        <dbReference type="Proteomes" id="UP000027195"/>
    </source>
</evidence>
<dbReference type="InParanoid" id="A0A067MUA6"/>
<dbReference type="PROSITE" id="PS50003">
    <property type="entry name" value="PH_DOMAIN"/>
    <property type="match status" value="1"/>
</dbReference>
<name>A0A067MUA6_BOTB1</name>
<feature type="region of interest" description="Disordered" evidence="3">
    <location>
        <begin position="992"/>
        <end position="1025"/>
    </location>
</feature>
<feature type="region of interest" description="Disordered" evidence="3">
    <location>
        <begin position="588"/>
        <end position="621"/>
    </location>
</feature>
<feature type="compositionally biased region" description="Polar residues" evidence="3">
    <location>
        <begin position="343"/>
        <end position="358"/>
    </location>
</feature>
<organism evidence="7 8">
    <name type="scientific">Botryobasidium botryosum (strain FD-172 SS1)</name>
    <dbReference type="NCBI Taxonomy" id="930990"/>
    <lineage>
        <taxon>Eukaryota</taxon>
        <taxon>Fungi</taxon>
        <taxon>Dikarya</taxon>
        <taxon>Basidiomycota</taxon>
        <taxon>Agaricomycotina</taxon>
        <taxon>Agaricomycetes</taxon>
        <taxon>Cantharellales</taxon>
        <taxon>Botryobasidiaceae</taxon>
        <taxon>Botryobasidium</taxon>
    </lineage>
</organism>
<dbReference type="SUPFAM" id="SSF46785">
    <property type="entry name" value="Winged helix' DNA-binding domain"/>
    <property type="match status" value="1"/>
</dbReference>
<feature type="compositionally biased region" description="Polar residues" evidence="3">
    <location>
        <begin position="119"/>
        <end position="133"/>
    </location>
</feature>
<proteinExistence type="predicted"/>
<dbReference type="InterPro" id="IPR036390">
    <property type="entry name" value="WH_DNA-bd_sf"/>
</dbReference>
<feature type="compositionally biased region" description="Basic and acidic residues" evidence="3">
    <location>
        <begin position="393"/>
        <end position="404"/>
    </location>
</feature>
<evidence type="ECO:0000313" key="7">
    <source>
        <dbReference type="EMBL" id="KDQ19199.1"/>
    </source>
</evidence>
<dbReference type="InterPro" id="IPR001849">
    <property type="entry name" value="PH_domain"/>
</dbReference>
<evidence type="ECO:0000256" key="3">
    <source>
        <dbReference type="SAM" id="MobiDB-lite"/>
    </source>
</evidence>
<feature type="compositionally biased region" description="Polar residues" evidence="3">
    <location>
        <begin position="1002"/>
        <end position="1014"/>
    </location>
</feature>